<dbReference type="RefSeq" id="WP_354367038.1">
    <property type="nucleotide sequence ID" value="NZ_JBEPLN010000001.1"/>
</dbReference>
<proteinExistence type="predicted"/>
<evidence type="ECO:0000313" key="6">
    <source>
        <dbReference type="Proteomes" id="UP001549037"/>
    </source>
</evidence>
<feature type="chain" id="PRO_5047418682" evidence="3">
    <location>
        <begin position="23"/>
        <end position="782"/>
    </location>
</feature>
<dbReference type="Gene3D" id="3.40.630.40">
    <property type="entry name" value="Zn-dependent exopeptidases"/>
    <property type="match status" value="1"/>
</dbReference>
<dbReference type="EC" id="3.5.1.28" evidence="5"/>
<dbReference type="CDD" id="cd02696">
    <property type="entry name" value="MurNAc-LAA"/>
    <property type="match status" value="1"/>
</dbReference>
<evidence type="ECO:0000259" key="4">
    <source>
        <dbReference type="SMART" id="SM00646"/>
    </source>
</evidence>
<dbReference type="EMBL" id="JBEPLN010000001">
    <property type="protein sequence ID" value="MET3633447.1"/>
    <property type="molecule type" value="Genomic_DNA"/>
</dbReference>
<dbReference type="SMART" id="SM00646">
    <property type="entry name" value="Ami_3"/>
    <property type="match status" value="1"/>
</dbReference>
<feature type="domain" description="MurNAc-LAA" evidence="4">
    <location>
        <begin position="647"/>
        <end position="775"/>
    </location>
</feature>
<accession>A0ABV2JF02</accession>
<organism evidence="5 6">
    <name type="scientific">Streptococcus porcorum</name>
    <dbReference type="NCBI Taxonomy" id="701526"/>
    <lineage>
        <taxon>Bacteria</taxon>
        <taxon>Bacillati</taxon>
        <taxon>Bacillota</taxon>
        <taxon>Bacilli</taxon>
        <taxon>Lactobacillales</taxon>
        <taxon>Streptococcaceae</taxon>
        <taxon>Streptococcus</taxon>
    </lineage>
</organism>
<dbReference type="InterPro" id="IPR002508">
    <property type="entry name" value="MurNAc-LAA_cat"/>
</dbReference>
<dbReference type="PANTHER" id="PTHR30404">
    <property type="entry name" value="N-ACETYLMURAMOYL-L-ALANINE AMIDASE"/>
    <property type="match status" value="1"/>
</dbReference>
<feature type="signal peptide" evidence="3">
    <location>
        <begin position="1"/>
        <end position="22"/>
    </location>
</feature>
<evidence type="ECO:0000256" key="3">
    <source>
        <dbReference type="SAM" id="SignalP"/>
    </source>
</evidence>
<feature type="compositionally biased region" description="Low complexity" evidence="2">
    <location>
        <begin position="64"/>
        <end position="143"/>
    </location>
</feature>
<dbReference type="GO" id="GO:0008745">
    <property type="term" value="F:N-acetylmuramoyl-L-alanine amidase activity"/>
    <property type="evidence" value="ECO:0007669"/>
    <property type="project" value="UniProtKB-EC"/>
</dbReference>
<dbReference type="Proteomes" id="UP001549037">
    <property type="component" value="Unassembled WGS sequence"/>
</dbReference>
<dbReference type="InterPro" id="IPR050695">
    <property type="entry name" value="N-acetylmuramoyl_amidase_3"/>
</dbReference>
<protein>
    <submittedName>
        <fullName evidence="5">N-acetylmuramoyl-L-alanine amidase</fullName>
        <ecNumber evidence="5">3.5.1.28</ecNumber>
    </submittedName>
</protein>
<dbReference type="Pfam" id="PF08481">
    <property type="entry name" value="GBS_Bsp-like"/>
    <property type="match status" value="4"/>
</dbReference>
<dbReference type="InterPro" id="IPR013688">
    <property type="entry name" value="GBS_Bsp-like"/>
</dbReference>
<keyword evidence="1 5" id="KW-0378">Hydrolase</keyword>
<name>A0ABV2JF02_9STRE</name>
<feature type="region of interest" description="Disordered" evidence="2">
    <location>
        <begin position="62"/>
        <end position="143"/>
    </location>
</feature>
<keyword evidence="3" id="KW-0732">Signal</keyword>
<dbReference type="SUPFAM" id="SSF53187">
    <property type="entry name" value="Zn-dependent exopeptidases"/>
    <property type="match status" value="1"/>
</dbReference>
<evidence type="ECO:0000256" key="1">
    <source>
        <dbReference type="ARBA" id="ARBA00022801"/>
    </source>
</evidence>
<evidence type="ECO:0000313" key="5">
    <source>
        <dbReference type="EMBL" id="MET3633447.1"/>
    </source>
</evidence>
<gene>
    <name evidence="5" type="ORF">ABID28_000077</name>
</gene>
<reference evidence="5 6" key="1">
    <citation type="submission" date="2024-06" db="EMBL/GenBank/DDBJ databases">
        <title>Genomic Encyclopedia of Type Strains, Phase IV (KMG-IV): sequencing the most valuable type-strain genomes for metagenomic binning, comparative biology and taxonomic classification.</title>
        <authorList>
            <person name="Goeker M."/>
        </authorList>
    </citation>
    <scope>NUCLEOTIDE SEQUENCE [LARGE SCALE GENOMIC DNA]</scope>
    <source>
        <strain evidence="5 6">DSM 28302</strain>
    </source>
</reference>
<dbReference type="Gene3D" id="2.60.40.3760">
    <property type="match status" value="4"/>
</dbReference>
<keyword evidence="6" id="KW-1185">Reference proteome</keyword>
<sequence length="782" mass="84409">MKGYGRKHLASKAFLTIPMVLAFVGGIQAQAEDLVTAESSQPEVSLTQSSAAEVKSAPEADALATASSESQATVSTQQESSETSTYLSSNVSSEVTSSTASSETASLTSTYQTNSLSSETSSVSSTPVTASSENAVSSVSTTASTTSLTSESAVLSLVQGYAADVTNLPVTSVAQKDQALTIQYNRPISSDEVIKIAVWSDLKGQDDLKWYTADKLGAAYVELKNHRDYGKYNIHTYADRSGRMVGLNATELTVVAPAKPSITVSSKSVSVFDVTISNVPNTISSVKVPVWTNHNGQDDLIWYTANKQASGTYRVTVDTKNHKNETGQYHIHAYGQASGSLQLQGLTTATYTVTPSQADAVKQPSVSVVAKGETAFVATITNVPSTISSVKVPVWTNQNGQDDLVWYTAAKEANGTYRVTVDTKNHKSETGQYHVHFYGQESGRSQLVGLAASTYTVPTPKPKETLATTSIVKVSTSDYQKENGKVTVVVDAGAEAPSVKLVRVAAWSESNQSNLKWYTATDLKNGQVQITVDTANHKYIDGSYTIHTYIDYQDGSTKGFNLGNYILESMKHPSTSASQGDYSVINKVIYLDAGHGGSDPGAVYFGQTEKSLNLQVQEKLKTILENSGYQVVLTRTGDGFLDLLDRSKKANSSNSDLFISIHFNASTNSATNGVETYYYQSYAEYPSAINKEFHNNSERLSRSNYLAQALQSEIVANTGALNRGVQRDTFAVLRETTAPAVLLELGYMSNVSEANKIKQENYQNKLVNGIFSGIKKYYDYYV</sequence>
<dbReference type="PANTHER" id="PTHR30404:SF0">
    <property type="entry name" value="N-ACETYLMURAMOYL-L-ALANINE AMIDASE AMIC"/>
    <property type="match status" value="1"/>
</dbReference>
<dbReference type="Pfam" id="PF01520">
    <property type="entry name" value="Amidase_3"/>
    <property type="match status" value="1"/>
</dbReference>
<evidence type="ECO:0000256" key="2">
    <source>
        <dbReference type="SAM" id="MobiDB-lite"/>
    </source>
</evidence>
<comment type="caution">
    <text evidence="5">The sequence shown here is derived from an EMBL/GenBank/DDBJ whole genome shotgun (WGS) entry which is preliminary data.</text>
</comment>